<evidence type="ECO:0000313" key="1">
    <source>
        <dbReference type="EMBL" id="KZL76646.1"/>
    </source>
</evidence>
<dbReference type="AlphaFoldDB" id="A0A166XIR7"/>
<gene>
    <name evidence="1" type="ORF">CI238_03677</name>
</gene>
<dbReference type="Proteomes" id="UP000076584">
    <property type="component" value="Unassembled WGS sequence"/>
</dbReference>
<sequence length="161" mass="17117">LAQDVLGGCLGFCSTPDAATNQFLVAIRASSGAPLCISGQLVQLCLFFFLTFILFLECRGGVIGEQAGGLRPFPAQDPGRGGLDTPLGAVDRVGLARCADLWRSGRRPSKRWNSRTMQPFRHALRIAFSWPVFLPSSPHVSGVWKTKEDDGGGGSGVARAA</sequence>
<comment type="caution">
    <text evidence="1">The sequence shown here is derived from an EMBL/GenBank/DDBJ whole genome shotgun (WGS) entry which is preliminary data.</text>
</comment>
<proteinExistence type="predicted"/>
<protein>
    <submittedName>
        <fullName evidence="1">Uncharacterized protein</fullName>
    </submittedName>
</protein>
<name>A0A166XIR7_COLIC</name>
<evidence type="ECO:0000313" key="2">
    <source>
        <dbReference type="Proteomes" id="UP000076584"/>
    </source>
</evidence>
<accession>A0A166XIR7</accession>
<reference evidence="1 2" key="1">
    <citation type="submission" date="2015-06" db="EMBL/GenBank/DDBJ databases">
        <title>Survival trade-offs in plant roots during colonization by closely related pathogenic and mutualistic fungi.</title>
        <authorList>
            <person name="Hacquard S."/>
            <person name="Kracher B."/>
            <person name="Hiruma K."/>
            <person name="Weinman A."/>
            <person name="Muench P."/>
            <person name="Garrido Oter R."/>
            <person name="Ver Loren van Themaat E."/>
            <person name="Dallerey J.-F."/>
            <person name="Damm U."/>
            <person name="Henrissat B."/>
            <person name="Lespinet O."/>
            <person name="Thon M."/>
            <person name="Kemen E."/>
            <person name="McHardy A.C."/>
            <person name="Schulze-Lefert P."/>
            <person name="O'Connell R.J."/>
        </authorList>
    </citation>
    <scope>NUCLEOTIDE SEQUENCE [LARGE SCALE GENOMIC DNA]</scope>
    <source>
        <strain evidence="1 2">MAFF 238704</strain>
    </source>
</reference>
<feature type="non-terminal residue" evidence="1">
    <location>
        <position position="1"/>
    </location>
</feature>
<dbReference type="EMBL" id="LFIW01002278">
    <property type="protein sequence ID" value="KZL76646.1"/>
    <property type="molecule type" value="Genomic_DNA"/>
</dbReference>
<keyword evidence="2" id="KW-1185">Reference proteome</keyword>
<organism evidence="1 2">
    <name type="scientific">Colletotrichum incanum</name>
    <name type="common">Soybean anthracnose fungus</name>
    <dbReference type="NCBI Taxonomy" id="1573173"/>
    <lineage>
        <taxon>Eukaryota</taxon>
        <taxon>Fungi</taxon>
        <taxon>Dikarya</taxon>
        <taxon>Ascomycota</taxon>
        <taxon>Pezizomycotina</taxon>
        <taxon>Sordariomycetes</taxon>
        <taxon>Hypocreomycetidae</taxon>
        <taxon>Glomerellales</taxon>
        <taxon>Glomerellaceae</taxon>
        <taxon>Colletotrichum</taxon>
        <taxon>Colletotrichum spaethianum species complex</taxon>
    </lineage>
</organism>